<keyword evidence="8" id="KW-1185">Reference proteome</keyword>
<evidence type="ECO:0000313" key="7">
    <source>
        <dbReference type="EMBL" id="KAJ2798678.1"/>
    </source>
</evidence>
<evidence type="ECO:0000256" key="1">
    <source>
        <dbReference type="ARBA" id="ARBA00004123"/>
    </source>
</evidence>
<dbReference type="GO" id="GO:1902977">
    <property type="term" value="P:mitotic DNA replication preinitiation complex assembly"/>
    <property type="evidence" value="ECO:0007669"/>
    <property type="project" value="TreeGrafter"/>
</dbReference>
<dbReference type="EMBL" id="JANBUO010001343">
    <property type="protein sequence ID" value="KAJ2798678.1"/>
    <property type="molecule type" value="Genomic_DNA"/>
</dbReference>
<dbReference type="PANTHER" id="PTHR10507:SF0">
    <property type="entry name" value="CELL DIVISION CONTROL PROTEIN 45 HOMOLOG"/>
    <property type="match status" value="1"/>
</dbReference>
<keyword evidence="7" id="KW-0396">Initiation factor</keyword>
<gene>
    <name evidence="7" type="primary">CDC45</name>
    <name evidence="7" type="ORF">H4R20_004733</name>
</gene>
<keyword evidence="5" id="KW-0131">Cell cycle</keyword>
<dbReference type="PANTHER" id="PTHR10507">
    <property type="entry name" value="CDC45-RELATED PROTEIN"/>
    <property type="match status" value="1"/>
</dbReference>
<protein>
    <submittedName>
        <fullName evidence="7">DNA replication initiation factor cdc45</fullName>
    </submittedName>
</protein>
<dbReference type="GO" id="GO:0003697">
    <property type="term" value="F:single-stranded DNA binding"/>
    <property type="evidence" value="ECO:0007669"/>
    <property type="project" value="TreeGrafter"/>
</dbReference>
<dbReference type="InterPro" id="IPR003874">
    <property type="entry name" value="CDC45"/>
</dbReference>
<evidence type="ECO:0000256" key="3">
    <source>
        <dbReference type="ARBA" id="ARBA00022705"/>
    </source>
</evidence>
<dbReference type="GO" id="GO:0003682">
    <property type="term" value="F:chromatin binding"/>
    <property type="evidence" value="ECO:0007669"/>
    <property type="project" value="TreeGrafter"/>
</dbReference>
<evidence type="ECO:0000256" key="2">
    <source>
        <dbReference type="ARBA" id="ARBA00010727"/>
    </source>
</evidence>
<dbReference type="OrthoDB" id="10258882at2759"/>
<dbReference type="Gene3D" id="3.90.1640.30">
    <property type="match status" value="1"/>
</dbReference>
<evidence type="ECO:0000256" key="6">
    <source>
        <dbReference type="SAM" id="MobiDB-lite"/>
    </source>
</evidence>
<evidence type="ECO:0000313" key="8">
    <source>
        <dbReference type="Proteomes" id="UP001140094"/>
    </source>
</evidence>
<evidence type="ECO:0000256" key="5">
    <source>
        <dbReference type="ARBA" id="ARBA00023306"/>
    </source>
</evidence>
<feature type="compositionally biased region" description="Low complexity" evidence="6">
    <location>
        <begin position="309"/>
        <end position="321"/>
    </location>
</feature>
<dbReference type="Pfam" id="PF02724">
    <property type="entry name" value="CDC45"/>
    <property type="match status" value="1"/>
</dbReference>
<dbReference type="SUPFAM" id="SSF64182">
    <property type="entry name" value="DHH phosphoesterases"/>
    <property type="match status" value="1"/>
</dbReference>
<feature type="region of interest" description="Disordered" evidence="6">
    <location>
        <begin position="309"/>
        <end position="345"/>
    </location>
</feature>
<accession>A0A9W8HU29</accession>
<dbReference type="GO" id="GO:0003688">
    <property type="term" value="F:DNA replication origin binding"/>
    <property type="evidence" value="ECO:0007669"/>
    <property type="project" value="TreeGrafter"/>
</dbReference>
<comment type="subcellular location">
    <subcellularLocation>
        <location evidence="1">Nucleus</location>
    </subcellularLocation>
</comment>
<feature type="region of interest" description="Disordered" evidence="6">
    <location>
        <begin position="153"/>
        <end position="210"/>
    </location>
</feature>
<comment type="caution">
    <text evidence="7">The sequence shown here is derived from an EMBL/GenBank/DDBJ whole genome shotgun (WGS) entry which is preliminary data.</text>
</comment>
<keyword evidence="4" id="KW-0539">Nucleus</keyword>
<dbReference type="GO" id="GO:0000727">
    <property type="term" value="P:double-strand break repair via break-induced replication"/>
    <property type="evidence" value="ECO:0007669"/>
    <property type="project" value="TreeGrafter"/>
</dbReference>
<keyword evidence="7" id="KW-0648">Protein biosynthesis</keyword>
<dbReference type="Proteomes" id="UP001140094">
    <property type="component" value="Unassembled WGS sequence"/>
</dbReference>
<reference evidence="7" key="1">
    <citation type="submission" date="2022-07" db="EMBL/GenBank/DDBJ databases">
        <title>Phylogenomic reconstructions and comparative analyses of Kickxellomycotina fungi.</title>
        <authorList>
            <person name="Reynolds N.K."/>
            <person name="Stajich J.E."/>
            <person name="Barry K."/>
            <person name="Grigoriev I.V."/>
            <person name="Crous P."/>
            <person name="Smith M.E."/>
        </authorList>
    </citation>
    <scope>NUCLEOTIDE SEQUENCE</scope>
    <source>
        <strain evidence="7">NRRL 1565</strain>
    </source>
</reference>
<evidence type="ECO:0000256" key="4">
    <source>
        <dbReference type="ARBA" id="ARBA00023242"/>
    </source>
</evidence>
<dbReference type="GO" id="GO:0003743">
    <property type="term" value="F:translation initiation factor activity"/>
    <property type="evidence" value="ECO:0007669"/>
    <property type="project" value="UniProtKB-KW"/>
</dbReference>
<proteinExistence type="inferred from homology"/>
<dbReference type="GO" id="GO:0006270">
    <property type="term" value="P:DNA replication initiation"/>
    <property type="evidence" value="ECO:0007669"/>
    <property type="project" value="InterPro"/>
</dbReference>
<sequence>MVYIPSSRYEDAYRRISDSASRSQGTSVLIFVSTDVDGLCALRILTTLLKRDAIAHKIVPVTNYSDISSMNQTLIANSSSQILSVVFLNCGAQMDIQDLLTLRDNLSVMIVDSHRPFNLYNVFWHEQVQCLDDGDVEANMDALRQAFEAIEFGEAPSDDDDGSDDEDADAVDSEEDLETGIGRKRGSSEMLGDLAQRDGTVRRRRKQRRRVDMDPEEFLRIQERRAQRREERAEQQQIIQAYYAQGSYYGQSCAISALALAEQLGQPPTLDTVWWAIVGATSQHILQHIDADGYSVVVGRMRDLVRRVSPISASSAPSSSSQRTGGGLGGMATATGNSGLTSDATSSSQALLDSQLGGFSGADDSYGSHANVDLFNPYLDLVDEDDDEGYLRARSGVSTNAEAGLLTSSKSVMQQMEICESAELKFTLLRHWSLDSSMRFSPYVATRLATWSSRGRARLDLLLAKLGLSKAEAQAPYLHLAPDLKKQLYHKMAEIGSDYDMPDALYAGFVRNYGWRKSRFSASDMALALLALLQKDTWAADAADTQQSGFFAAYDALSQYSVLKQGIDGAQLLQRMVVSQGISMLERQAVKTLRRLRFAILGELEVSSSTTENTTNTHGIFSSPFALRQLALFLMQTLRERSTKSDHARRPFIIAAPIPTDALESEKYLVLGITPLDCSLIRPHRPEMHFNQSTFAGESRNHFGLVFEEVAAQVGAETKQGFFDSSVMEIRREDMSTFVDRLRRHL</sequence>
<dbReference type="AlphaFoldDB" id="A0A9W8HU29"/>
<keyword evidence="3" id="KW-0235">DNA replication</keyword>
<name>A0A9W8HU29_9FUNG</name>
<feature type="compositionally biased region" description="Acidic residues" evidence="6">
    <location>
        <begin position="156"/>
        <end position="178"/>
    </location>
</feature>
<comment type="similarity">
    <text evidence="2">Belongs to the CDC45 family.</text>
</comment>
<dbReference type="InterPro" id="IPR038763">
    <property type="entry name" value="DHH_sf"/>
</dbReference>
<organism evidence="7 8">
    <name type="scientific">Coemansia guatemalensis</name>
    <dbReference type="NCBI Taxonomy" id="2761395"/>
    <lineage>
        <taxon>Eukaryota</taxon>
        <taxon>Fungi</taxon>
        <taxon>Fungi incertae sedis</taxon>
        <taxon>Zoopagomycota</taxon>
        <taxon>Kickxellomycotina</taxon>
        <taxon>Kickxellomycetes</taxon>
        <taxon>Kickxellales</taxon>
        <taxon>Kickxellaceae</taxon>
        <taxon>Coemansia</taxon>
    </lineage>
</organism>
<dbReference type="GO" id="GO:0031261">
    <property type="term" value="C:DNA replication preinitiation complex"/>
    <property type="evidence" value="ECO:0007669"/>
    <property type="project" value="TreeGrafter"/>
</dbReference>